<proteinExistence type="inferred from homology"/>
<dbReference type="SMART" id="SM00458">
    <property type="entry name" value="RICIN"/>
    <property type="match status" value="1"/>
</dbReference>
<feature type="active site" description="Nucleophile" evidence="4">
    <location>
        <position position="413"/>
    </location>
</feature>
<evidence type="ECO:0000256" key="1">
    <source>
        <dbReference type="ARBA" id="ARBA00007754"/>
    </source>
</evidence>
<comment type="caution">
    <text evidence="7">The sequence shown here is derived from an EMBL/GenBank/DDBJ whole genome shotgun (WGS) entry which is preliminary data.</text>
</comment>
<feature type="chain" id="PRO_5018118869" evidence="5">
    <location>
        <begin position="31"/>
        <end position="469"/>
    </location>
</feature>
<dbReference type="GO" id="GO:0006080">
    <property type="term" value="P:substituted mannan metabolic process"/>
    <property type="evidence" value="ECO:0007669"/>
    <property type="project" value="InterPro"/>
</dbReference>
<dbReference type="InterPro" id="IPR035992">
    <property type="entry name" value="Ricin_B-like_lectins"/>
</dbReference>
<dbReference type="Gene3D" id="2.80.10.50">
    <property type="match status" value="1"/>
</dbReference>
<dbReference type="InterPro" id="IPR017853">
    <property type="entry name" value="GH"/>
</dbReference>
<evidence type="ECO:0000256" key="3">
    <source>
        <dbReference type="ARBA" id="ARBA00023295"/>
    </source>
</evidence>
<evidence type="ECO:0000256" key="2">
    <source>
        <dbReference type="ARBA" id="ARBA00022801"/>
    </source>
</evidence>
<evidence type="ECO:0000313" key="7">
    <source>
        <dbReference type="EMBL" id="ROP41762.1"/>
    </source>
</evidence>
<dbReference type="Gene3D" id="3.20.20.80">
    <property type="entry name" value="Glycosidases"/>
    <property type="match status" value="1"/>
</dbReference>
<gene>
    <name evidence="7" type="ORF">EDD40_7202</name>
</gene>
<evidence type="ECO:0000313" key="8">
    <source>
        <dbReference type="Proteomes" id="UP000268727"/>
    </source>
</evidence>
<sequence>MRALRRTGRALLALALVIPALTAVGVPADAAPAPLVGAGSNRCLDVVGNSRTAGTAVDIWDCNGQANQAWEFSAPGELRVFGGTRCLDVPDQSTTPGARLAIQTCNGQANQRFRANSDGSITATQSGLCLDVENQGTANGAAVLTWNCNGQANQRWRTGGTTPGPNPQCSVNPVNPDATAQARKLLCYVHSQYGNHILSGQQESTWIGGPDYEINHIRNNTGKYPAIRALDFGDSKDLAPRAIAWWQAGGIPMIGYHMGAPTKPDTYEGTQMQVSINAVLTSGTAEYRSFIDRLDQAATMLQQLENAGAAVIWRPFHEAGGTWFWWSKEGGGQYNRLWNFMYDYFTNTKGLDNLVWLHGYNGQPQASFYPGKSVVDIGGADTYAGDGNYDPQNAMYNAVRTIVGGTVPIALHENGPIPDPDRLQSTNTRWVLFGTWHGNHLTVSNSVSHLQKVYNHSYVVTRDELPDLK</sequence>
<organism evidence="7 8">
    <name type="scientific">Saccharothrix texasensis</name>
    <dbReference type="NCBI Taxonomy" id="103734"/>
    <lineage>
        <taxon>Bacteria</taxon>
        <taxon>Bacillati</taxon>
        <taxon>Actinomycetota</taxon>
        <taxon>Actinomycetes</taxon>
        <taxon>Pseudonocardiales</taxon>
        <taxon>Pseudonocardiaceae</taxon>
        <taxon>Saccharothrix</taxon>
    </lineage>
</organism>
<dbReference type="InterPro" id="IPR000772">
    <property type="entry name" value="Ricin_B_lectin"/>
</dbReference>
<dbReference type="PANTHER" id="PTHR40079">
    <property type="entry name" value="MANNAN ENDO-1,4-BETA-MANNOSIDASE E-RELATED"/>
    <property type="match status" value="1"/>
</dbReference>
<dbReference type="PROSITE" id="PS50231">
    <property type="entry name" value="RICIN_B_LECTIN"/>
    <property type="match status" value="1"/>
</dbReference>
<dbReference type="InterPro" id="IPR000805">
    <property type="entry name" value="Glyco_hydro_26"/>
</dbReference>
<dbReference type="GO" id="GO:0030246">
    <property type="term" value="F:carbohydrate binding"/>
    <property type="evidence" value="ECO:0007669"/>
    <property type="project" value="UniProtKB-KW"/>
</dbReference>
<keyword evidence="7" id="KW-0430">Lectin</keyword>
<dbReference type="PANTHER" id="PTHR40079:SF4">
    <property type="entry name" value="GH26 DOMAIN-CONTAINING PROTEIN-RELATED"/>
    <property type="match status" value="1"/>
</dbReference>
<name>A0A3N1HHH1_9PSEU</name>
<feature type="signal peptide" evidence="5">
    <location>
        <begin position="1"/>
        <end position="30"/>
    </location>
</feature>
<feature type="domain" description="GH26" evidence="6">
    <location>
        <begin position="180"/>
        <end position="463"/>
    </location>
</feature>
<reference evidence="7 8" key="1">
    <citation type="submission" date="2018-11" db="EMBL/GenBank/DDBJ databases">
        <title>Sequencing the genomes of 1000 actinobacteria strains.</title>
        <authorList>
            <person name="Klenk H.-P."/>
        </authorList>
    </citation>
    <scope>NUCLEOTIDE SEQUENCE [LARGE SCALE GENOMIC DNA]</scope>
    <source>
        <strain evidence="7 8">DSM 44231</strain>
    </source>
</reference>
<dbReference type="Proteomes" id="UP000268727">
    <property type="component" value="Unassembled WGS sequence"/>
</dbReference>
<dbReference type="Pfam" id="PF00652">
    <property type="entry name" value="Ricin_B_lectin"/>
    <property type="match status" value="1"/>
</dbReference>
<dbReference type="RefSeq" id="WP_123746813.1">
    <property type="nucleotide sequence ID" value="NZ_RJKM01000001.1"/>
</dbReference>
<comment type="similarity">
    <text evidence="1 4">Belongs to the glycosyl hydrolase 26 family.</text>
</comment>
<keyword evidence="2 4" id="KW-0378">Hydrolase</keyword>
<dbReference type="GO" id="GO:0016985">
    <property type="term" value="F:mannan endo-1,4-beta-mannosidase activity"/>
    <property type="evidence" value="ECO:0007669"/>
    <property type="project" value="InterPro"/>
</dbReference>
<accession>A0A3N1HHH1</accession>
<dbReference type="AlphaFoldDB" id="A0A3N1HHH1"/>
<evidence type="ECO:0000256" key="4">
    <source>
        <dbReference type="PROSITE-ProRule" id="PRU01100"/>
    </source>
</evidence>
<dbReference type="OrthoDB" id="9816550at2"/>
<dbReference type="InterPro" id="IPR022790">
    <property type="entry name" value="GH26_dom"/>
</dbReference>
<keyword evidence="3 4" id="KW-0326">Glycosidase</keyword>
<evidence type="ECO:0000259" key="6">
    <source>
        <dbReference type="PROSITE" id="PS51764"/>
    </source>
</evidence>
<dbReference type="SUPFAM" id="SSF50370">
    <property type="entry name" value="Ricin B-like lectins"/>
    <property type="match status" value="1"/>
</dbReference>
<dbReference type="Pfam" id="PF02156">
    <property type="entry name" value="Glyco_hydro_26"/>
    <property type="match status" value="1"/>
</dbReference>
<dbReference type="EMBL" id="RJKM01000001">
    <property type="protein sequence ID" value="ROP41762.1"/>
    <property type="molecule type" value="Genomic_DNA"/>
</dbReference>
<dbReference type="PROSITE" id="PS51764">
    <property type="entry name" value="GH26"/>
    <property type="match status" value="1"/>
</dbReference>
<keyword evidence="5" id="KW-0732">Signal</keyword>
<dbReference type="SUPFAM" id="SSF51445">
    <property type="entry name" value="(Trans)glycosidases"/>
    <property type="match status" value="1"/>
</dbReference>
<keyword evidence="8" id="KW-1185">Reference proteome</keyword>
<dbReference type="CDD" id="cd23418">
    <property type="entry name" value="beta-trefoil_Ricin_XLN-like"/>
    <property type="match status" value="1"/>
</dbReference>
<evidence type="ECO:0000256" key="5">
    <source>
        <dbReference type="SAM" id="SignalP"/>
    </source>
</evidence>
<dbReference type="PRINTS" id="PR00739">
    <property type="entry name" value="GLHYDRLASE26"/>
</dbReference>
<feature type="active site" description="Proton donor" evidence="4">
    <location>
        <position position="318"/>
    </location>
</feature>
<protein>
    <submittedName>
        <fullName evidence="7">Ricin-type beta-trefoil lectin protein</fullName>
    </submittedName>
</protein>